<feature type="domain" description="HTH araC/xylS-type" evidence="4">
    <location>
        <begin position="182"/>
        <end position="264"/>
    </location>
</feature>
<keyword evidence="2" id="KW-0238">DNA-binding</keyword>
<keyword evidence="1" id="KW-0805">Transcription regulation</keyword>
<evidence type="ECO:0000256" key="3">
    <source>
        <dbReference type="ARBA" id="ARBA00023163"/>
    </source>
</evidence>
<evidence type="ECO:0000256" key="1">
    <source>
        <dbReference type="ARBA" id="ARBA00023015"/>
    </source>
</evidence>
<accession>A0ABX5VQZ9</accession>
<gene>
    <name evidence="5" type="ORF">FE251_11155</name>
</gene>
<sequence length="282" mass="29947">MSGLVTHVPPAPLRPLVSSAVGYRAPAFPTGVHRGLPSRHLTLVVELLAPLMVSGMGEPVSAHGVAGGLHTRPALIDASGPQEGLQYGLTPLGSRVLLGVPGGELRDRAVDLADVLGARAARMVERLRAAGGWDERFRLLDTVLLERLAARRWGAEPGPAGVAAEVAEAWRLILVSHGTAPVAAVAAHVGWGRRHLGERFRAATGLTPKEAARVVRFERAQHTLRARPVPLADLAVACGYADQPHLAREWRSLTGTSITAWLREELPFVQDAAGRPARPSVP</sequence>
<dbReference type="Pfam" id="PF12833">
    <property type="entry name" value="HTH_18"/>
    <property type="match status" value="1"/>
</dbReference>
<evidence type="ECO:0000256" key="2">
    <source>
        <dbReference type="ARBA" id="ARBA00023125"/>
    </source>
</evidence>
<dbReference type="InterPro" id="IPR050204">
    <property type="entry name" value="AraC_XylS_family_regulators"/>
</dbReference>
<evidence type="ECO:0000313" key="5">
    <source>
        <dbReference type="EMBL" id="QDB79868.1"/>
    </source>
</evidence>
<dbReference type="SMART" id="SM00342">
    <property type="entry name" value="HTH_ARAC"/>
    <property type="match status" value="1"/>
</dbReference>
<dbReference type="Proteomes" id="UP000313948">
    <property type="component" value="Chromosome"/>
</dbReference>
<dbReference type="SUPFAM" id="SSF46689">
    <property type="entry name" value="Homeodomain-like"/>
    <property type="match status" value="1"/>
</dbReference>
<keyword evidence="3" id="KW-0804">Transcription</keyword>
<evidence type="ECO:0000259" key="4">
    <source>
        <dbReference type="PROSITE" id="PS01124"/>
    </source>
</evidence>
<proteinExistence type="predicted"/>
<dbReference type="PROSITE" id="PS01124">
    <property type="entry name" value="HTH_ARAC_FAMILY_2"/>
    <property type="match status" value="1"/>
</dbReference>
<dbReference type="InterPro" id="IPR009057">
    <property type="entry name" value="Homeodomain-like_sf"/>
</dbReference>
<reference evidence="5 6" key="1">
    <citation type="submission" date="2019-05" db="EMBL/GenBank/DDBJ databases">
        <title>Georgenia *** sp. nov., and Georgenia *** sp. nov., isolated from the intestinal contents of plateau pika (Ochotona curzoniae) in the Qinghai-Tibet plateau of China.</title>
        <authorList>
            <person name="Tian Z."/>
        </authorList>
    </citation>
    <scope>NUCLEOTIDE SEQUENCE [LARGE SCALE GENOMIC DNA]</scope>
    <source>
        <strain evidence="5 6">Z294</strain>
    </source>
</reference>
<dbReference type="RefSeq" id="WP_139948795.1">
    <property type="nucleotide sequence ID" value="NZ_CP040899.1"/>
</dbReference>
<dbReference type="InterPro" id="IPR018060">
    <property type="entry name" value="HTH_AraC"/>
</dbReference>
<evidence type="ECO:0000313" key="6">
    <source>
        <dbReference type="Proteomes" id="UP000313948"/>
    </source>
</evidence>
<dbReference type="PANTHER" id="PTHR46796:SF15">
    <property type="entry name" value="BLL1074 PROTEIN"/>
    <property type="match status" value="1"/>
</dbReference>
<dbReference type="PANTHER" id="PTHR46796">
    <property type="entry name" value="HTH-TYPE TRANSCRIPTIONAL ACTIVATOR RHAS-RELATED"/>
    <property type="match status" value="1"/>
</dbReference>
<organism evidence="5 6">
    <name type="scientific">Georgenia wutianyii</name>
    <dbReference type="NCBI Taxonomy" id="2585135"/>
    <lineage>
        <taxon>Bacteria</taxon>
        <taxon>Bacillati</taxon>
        <taxon>Actinomycetota</taxon>
        <taxon>Actinomycetes</taxon>
        <taxon>Micrococcales</taxon>
        <taxon>Bogoriellaceae</taxon>
        <taxon>Georgenia</taxon>
    </lineage>
</organism>
<dbReference type="EMBL" id="CP040899">
    <property type="protein sequence ID" value="QDB79868.1"/>
    <property type="molecule type" value="Genomic_DNA"/>
</dbReference>
<keyword evidence="6" id="KW-1185">Reference proteome</keyword>
<protein>
    <submittedName>
        <fullName evidence="5">AraC family transcriptional regulator</fullName>
    </submittedName>
</protein>
<name>A0ABX5VQZ9_9MICO</name>
<dbReference type="Gene3D" id="1.10.10.60">
    <property type="entry name" value="Homeodomain-like"/>
    <property type="match status" value="1"/>
</dbReference>